<protein>
    <submittedName>
        <fullName evidence="3">6-aminohexanoate hydrolase</fullName>
    </submittedName>
</protein>
<reference evidence="3 4" key="2">
    <citation type="journal article" date="2016" name="Genome Announc.">
        <title>Complete Genome Sequence of a Strain of Azospirillum thiophilum Isolated from a Sulfide Spring.</title>
        <authorList>
            <person name="Fomenkov A."/>
            <person name="Vincze T."/>
            <person name="Grabovich M."/>
            <person name="Anton B.P."/>
            <person name="Dubinina G."/>
            <person name="Orlova M."/>
            <person name="Belousova E."/>
            <person name="Roberts R.J."/>
        </authorList>
    </citation>
    <scope>NUCLEOTIDE SEQUENCE [LARGE SCALE GENOMIC DNA]</scope>
    <source>
        <strain evidence="3 4">BV-S</strain>
    </source>
</reference>
<keyword evidence="3" id="KW-0378">Hydrolase</keyword>
<feature type="chain" id="PRO_5041898372" evidence="1">
    <location>
        <begin position="35"/>
        <end position="361"/>
    </location>
</feature>
<dbReference type="Pfam" id="PF00144">
    <property type="entry name" value="Beta-lactamase"/>
    <property type="match status" value="1"/>
</dbReference>
<dbReference type="SUPFAM" id="SSF56601">
    <property type="entry name" value="beta-lactamase/transpeptidase-like"/>
    <property type="match status" value="1"/>
</dbReference>
<name>A0AAC8W438_9PROT</name>
<dbReference type="EMBL" id="CP012405">
    <property type="protein sequence ID" value="ALG74745.1"/>
    <property type="molecule type" value="Genomic_DNA"/>
</dbReference>
<keyword evidence="1" id="KW-0732">Signal</keyword>
<accession>A0AAC8W438</accession>
<dbReference type="InterPro" id="IPR012338">
    <property type="entry name" value="Beta-lactam/transpept-like"/>
</dbReference>
<reference evidence="4" key="1">
    <citation type="submission" date="2015-08" db="EMBL/GenBank/DDBJ databases">
        <title>Complete Genome Sequence of Azospirillum thiophilum BV-S.</title>
        <authorList>
            <person name="Fomenkov A."/>
            <person name="Vincze T."/>
            <person name="Grabovich M."/>
            <person name="Dubinina G."/>
            <person name="Orlova M."/>
            <person name="Belousova E."/>
            <person name="Roberts R.J."/>
        </authorList>
    </citation>
    <scope>NUCLEOTIDE SEQUENCE [LARGE SCALE GENOMIC DNA]</scope>
    <source>
        <strain evidence="4">BV-S</strain>
    </source>
</reference>
<dbReference type="InterPro" id="IPR050789">
    <property type="entry name" value="Diverse_Enzym_Activities"/>
</dbReference>
<dbReference type="Proteomes" id="UP000069935">
    <property type="component" value="Chromosome 5"/>
</dbReference>
<dbReference type="InterPro" id="IPR006311">
    <property type="entry name" value="TAT_signal"/>
</dbReference>
<dbReference type="Gene3D" id="3.40.710.10">
    <property type="entry name" value="DD-peptidase/beta-lactamase superfamily"/>
    <property type="match status" value="1"/>
</dbReference>
<dbReference type="PANTHER" id="PTHR43283">
    <property type="entry name" value="BETA-LACTAMASE-RELATED"/>
    <property type="match status" value="1"/>
</dbReference>
<feature type="signal peptide" evidence="1">
    <location>
        <begin position="1"/>
        <end position="34"/>
    </location>
</feature>
<evidence type="ECO:0000313" key="3">
    <source>
        <dbReference type="EMBL" id="ALG74745.1"/>
    </source>
</evidence>
<organism evidence="3 4">
    <name type="scientific">Azospirillum thiophilum</name>
    <dbReference type="NCBI Taxonomy" id="528244"/>
    <lineage>
        <taxon>Bacteria</taxon>
        <taxon>Pseudomonadati</taxon>
        <taxon>Pseudomonadota</taxon>
        <taxon>Alphaproteobacteria</taxon>
        <taxon>Rhodospirillales</taxon>
        <taxon>Azospirillaceae</taxon>
        <taxon>Azospirillum</taxon>
    </lineage>
</organism>
<dbReference type="KEGG" id="ati:AL072_27740"/>
<gene>
    <name evidence="3" type="ORF">AL072_27740</name>
</gene>
<sequence>MEPKPRSQPDRRSVLAAAAAAVGSLLPGSLPAAAAGRPASPADAVGRALLDRTLLDRALDRAAGLDQLHALVIGRHGTVVSAEAFRGPPVGRKVNVKSVSKTIVASLAGVALDRGLLRGVDATLGVTAPDLVPAGADPRVRGITMAQLLTMQAGLEPTSGPGYGRWIGSRNWVADALGRPFVAEPGERMIYSTGSYHVLGAVLARVSGRSLLSLARDWLGRPLGIDLPGWTRDPQGYYLGGNNMALSPLDLFRFGEMWSRGGVWDGRPVVSAAWAQASWIPRTRSPYSGDAYGYGWFLAESNGHRIAYARGYGGQMLYLVPSLGLTVVVTSDPTRPARSDGYVGELGALLTGHIMPAAEMA</sequence>
<evidence type="ECO:0000256" key="1">
    <source>
        <dbReference type="SAM" id="SignalP"/>
    </source>
</evidence>
<dbReference type="PROSITE" id="PS51318">
    <property type="entry name" value="TAT"/>
    <property type="match status" value="1"/>
</dbReference>
<evidence type="ECO:0000313" key="4">
    <source>
        <dbReference type="Proteomes" id="UP000069935"/>
    </source>
</evidence>
<evidence type="ECO:0000259" key="2">
    <source>
        <dbReference type="Pfam" id="PF00144"/>
    </source>
</evidence>
<dbReference type="InterPro" id="IPR001466">
    <property type="entry name" value="Beta-lactam-related"/>
</dbReference>
<dbReference type="AlphaFoldDB" id="A0AAC8W438"/>
<dbReference type="PANTHER" id="PTHR43283:SF7">
    <property type="entry name" value="BETA-LACTAMASE-RELATED DOMAIN-CONTAINING PROTEIN"/>
    <property type="match status" value="1"/>
</dbReference>
<dbReference type="GO" id="GO:0016787">
    <property type="term" value="F:hydrolase activity"/>
    <property type="evidence" value="ECO:0007669"/>
    <property type="project" value="UniProtKB-KW"/>
</dbReference>
<proteinExistence type="predicted"/>
<keyword evidence="4" id="KW-1185">Reference proteome</keyword>
<feature type="domain" description="Beta-lactamase-related" evidence="2">
    <location>
        <begin position="70"/>
        <end position="341"/>
    </location>
</feature>